<keyword evidence="1" id="KW-0732">Signal</keyword>
<reference evidence="2" key="1">
    <citation type="submission" date="2023-06" db="EMBL/GenBank/DDBJ databases">
        <title>Genome-scale phylogeny and comparative genomics of the fungal order Sordariales.</title>
        <authorList>
            <consortium name="Lawrence Berkeley National Laboratory"/>
            <person name="Hensen N."/>
            <person name="Bonometti L."/>
            <person name="Westerberg I."/>
            <person name="Brannstrom I.O."/>
            <person name="Guillou S."/>
            <person name="Cros-Aarteil S."/>
            <person name="Calhoun S."/>
            <person name="Haridas S."/>
            <person name="Kuo A."/>
            <person name="Mondo S."/>
            <person name="Pangilinan J."/>
            <person name="Riley R."/>
            <person name="LaButti K."/>
            <person name="Andreopoulos B."/>
            <person name="Lipzen A."/>
            <person name="Chen C."/>
            <person name="Yanf M."/>
            <person name="Daum C."/>
            <person name="Ng V."/>
            <person name="Clum A."/>
            <person name="Steindorff A."/>
            <person name="Ohm R."/>
            <person name="Martin F."/>
            <person name="Silar P."/>
            <person name="Natvig D."/>
            <person name="Lalanne C."/>
            <person name="Gautier V."/>
            <person name="Ament-velasquez S.L."/>
            <person name="Kruys A."/>
            <person name="Hutchinson M.I."/>
            <person name="Powell A.J."/>
            <person name="Barry K."/>
            <person name="Miller A.N."/>
            <person name="Grigoriev I.V."/>
            <person name="Debuchy R."/>
            <person name="Gladieux P."/>
            <person name="Thoren M.H."/>
            <person name="Johannesson H."/>
        </authorList>
    </citation>
    <scope>NUCLEOTIDE SEQUENCE</scope>
    <source>
        <strain evidence="2">SMH2392-1A</strain>
    </source>
</reference>
<evidence type="ECO:0000313" key="3">
    <source>
        <dbReference type="Proteomes" id="UP001172101"/>
    </source>
</evidence>
<organism evidence="2 3">
    <name type="scientific">Lasiosphaeria miniovina</name>
    <dbReference type="NCBI Taxonomy" id="1954250"/>
    <lineage>
        <taxon>Eukaryota</taxon>
        <taxon>Fungi</taxon>
        <taxon>Dikarya</taxon>
        <taxon>Ascomycota</taxon>
        <taxon>Pezizomycotina</taxon>
        <taxon>Sordariomycetes</taxon>
        <taxon>Sordariomycetidae</taxon>
        <taxon>Sordariales</taxon>
        <taxon>Lasiosphaeriaceae</taxon>
        <taxon>Lasiosphaeria</taxon>
    </lineage>
</organism>
<comment type="caution">
    <text evidence="2">The sequence shown here is derived from an EMBL/GenBank/DDBJ whole genome shotgun (WGS) entry which is preliminary data.</text>
</comment>
<feature type="chain" id="PRO_5041388235" description="Secreted protein" evidence="1">
    <location>
        <begin position="20"/>
        <end position="92"/>
    </location>
</feature>
<sequence>MFSIAVAVAVAVAIASNMAARENISSEIRLAINRKVGVSRHHQCRSTIACLASPHPTSHPKTQLVRRQNAQDRPDMFTFAEQHAARRCKYCR</sequence>
<dbReference type="Proteomes" id="UP001172101">
    <property type="component" value="Unassembled WGS sequence"/>
</dbReference>
<evidence type="ECO:0008006" key="4">
    <source>
        <dbReference type="Google" id="ProtNLM"/>
    </source>
</evidence>
<evidence type="ECO:0000313" key="2">
    <source>
        <dbReference type="EMBL" id="KAK0709735.1"/>
    </source>
</evidence>
<keyword evidence="3" id="KW-1185">Reference proteome</keyword>
<proteinExistence type="predicted"/>
<dbReference type="EMBL" id="JAUIRO010000006">
    <property type="protein sequence ID" value="KAK0709735.1"/>
    <property type="molecule type" value="Genomic_DNA"/>
</dbReference>
<dbReference type="RefSeq" id="XP_060293039.1">
    <property type="nucleotide sequence ID" value="XM_060442601.1"/>
</dbReference>
<evidence type="ECO:0000256" key="1">
    <source>
        <dbReference type="SAM" id="SignalP"/>
    </source>
</evidence>
<accession>A0AA40A5T3</accession>
<feature type="signal peptide" evidence="1">
    <location>
        <begin position="1"/>
        <end position="19"/>
    </location>
</feature>
<protein>
    <recommendedName>
        <fullName evidence="4">Secreted protein</fullName>
    </recommendedName>
</protein>
<gene>
    <name evidence="2" type="ORF">B0T26DRAFT_722787</name>
</gene>
<dbReference type="AlphaFoldDB" id="A0AA40A5T3"/>
<name>A0AA40A5T3_9PEZI</name>
<dbReference type="GeneID" id="85325871"/>